<dbReference type="InterPro" id="IPR057326">
    <property type="entry name" value="KR_dom"/>
</dbReference>
<reference evidence="5" key="2">
    <citation type="journal article" date="2021" name="Syst. Appl. Microbiol.">
        <title>Roseomonas hellenica sp. nov., isolated from roots of wild-growing Alkanna tinctoria.</title>
        <authorList>
            <person name="Rat A."/>
            <person name="Naranjo H.D."/>
            <person name="Lebbe L."/>
            <person name="Cnockaert M."/>
            <person name="Krigas N."/>
            <person name="Grigoriadou K."/>
            <person name="Maloupa E."/>
            <person name="Willems A."/>
        </authorList>
    </citation>
    <scope>NUCLEOTIDE SEQUENCE</scope>
    <source>
        <strain evidence="5">LMG 28251</strain>
    </source>
</reference>
<protein>
    <submittedName>
        <fullName evidence="5">SDR family NAD(P)-dependent oxidoreductase</fullName>
    </submittedName>
</protein>
<dbReference type="PANTHER" id="PTHR43669:SF3">
    <property type="entry name" value="ALCOHOL DEHYDROGENASE, PUTATIVE (AFU_ORTHOLOGUE AFUA_3G03445)-RELATED"/>
    <property type="match status" value="1"/>
</dbReference>
<dbReference type="Pfam" id="PF00106">
    <property type="entry name" value="adh_short"/>
    <property type="match status" value="1"/>
</dbReference>
<dbReference type="Gene3D" id="3.40.50.720">
    <property type="entry name" value="NAD(P)-binding Rossmann-like Domain"/>
    <property type="match status" value="1"/>
</dbReference>
<dbReference type="InterPro" id="IPR002347">
    <property type="entry name" value="SDR_fam"/>
</dbReference>
<dbReference type="EMBL" id="JAAEDH010000044">
    <property type="protein sequence ID" value="MBR0657583.1"/>
    <property type="molecule type" value="Genomic_DNA"/>
</dbReference>
<evidence type="ECO:0000259" key="4">
    <source>
        <dbReference type="SMART" id="SM00822"/>
    </source>
</evidence>
<dbReference type="InterPro" id="IPR036291">
    <property type="entry name" value="NAD(P)-bd_dom_sf"/>
</dbReference>
<dbReference type="RefSeq" id="WP_211876442.1">
    <property type="nucleotide sequence ID" value="NZ_JAAEDH010000044.1"/>
</dbReference>
<evidence type="ECO:0000313" key="6">
    <source>
        <dbReference type="Proteomes" id="UP001196068"/>
    </source>
</evidence>
<gene>
    <name evidence="5" type="ORF">GXW79_21085</name>
</gene>
<dbReference type="GO" id="GO:0016491">
    <property type="term" value="F:oxidoreductase activity"/>
    <property type="evidence" value="ECO:0007669"/>
    <property type="project" value="UniProtKB-KW"/>
</dbReference>
<feature type="domain" description="Ketoreductase" evidence="4">
    <location>
        <begin position="6"/>
        <end position="180"/>
    </location>
</feature>
<dbReference type="SUPFAM" id="SSF51735">
    <property type="entry name" value="NAD(P)-binding Rossmann-fold domains"/>
    <property type="match status" value="1"/>
</dbReference>
<organism evidence="5 6">
    <name type="scientific">Plastoroseomonas arctica</name>
    <dbReference type="NCBI Taxonomy" id="1509237"/>
    <lineage>
        <taxon>Bacteria</taxon>
        <taxon>Pseudomonadati</taxon>
        <taxon>Pseudomonadota</taxon>
        <taxon>Alphaproteobacteria</taxon>
        <taxon>Acetobacterales</taxon>
        <taxon>Acetobacteraceae</taxon>
        <taxon>Plastoroseomonas</taxon>
    </lineage>
</organism>
<comment type="caution">
    <text evidence="5">The sequence shown here is derived from an EMBL/GenBank/DDBJ whole genome shotgun (WGS) entry which is preliminary data.</text>
</comment>
<reference evidence="5" key="1">
    <citation type="submission" date="2020-01" db="EMBL/GenBank/DDBJ databases">
        <authorList>
            <person name="Rat A."/>
        </authorList>
    </citation>
    <scope>NUCLEOTIDE SEQUENCE</scope>
    <source>
        <strain evidence="5">LMG 28251</strain>
    </source>
</reference>
<dbReference type="InterPro" id="IPR020904">
    <property type="entry name" value="Sc_DH/Rdtase_CS"/>
</dbReference>
<keyword evidence="6" id="KW-1185">Reference proteome</keyword>
<evidence type="ECO:0000256" key="2">
    <source>
        <dbReference type="ARBA" id="ARBA00023002"/>
    </source>
</evidence>
<dbReference type="AlphaFoldDB" id="A0AAF1KQE9"/>
<dbReference type="PROSITE" id="PS00061">
    <property type="entry name" value="ADH_SHORT"/>
    <property type="match status" value="1"/>
</dbReference>
<dbReference type="PANTHER" id="PTHR43669">
    <property type="entry name" value="5-KETO-D-GLUCONATE 5-REDUCTASE"/>
    <property type="match status" value="1"/>
</dbReference>
<dbReference type="NCBIfam" id="NF006118">
    <property type="entry name" value="PRK08264.1-4"/>
    <property type="match status" value="1"/>
</dbReference>
<evidence type="ECO:0000313" key="5">
    <source>
        <dbReference type="EMBL" id="MBR0657583.1"/>
    </source>
</evidence>
<evidence type="ECO:0000256" key="3">
    <source>
        <dbReference type="RuleBase" id="RU000363"/>
    </source>
</evidence>
<name>A0AAF1KQE9_9PROT</name>
<dbReference type="PRINTS" id="PR00081">
    <property type="entry name" value="GDHRDH"/>
</dbReference>
<evidence type="ECO:0000256" key="1">
    <source>
        <dbReference type="ARBA" id="ARBA00006484"/>
    </source>
</evidence>
<accession>A0AAF1KQE9</accession>
<dbReference type="PRINTS" id="PR00080">
    <property type="entry name" value="SDRFAMILY"/>
</dbReference>
<sequence>MNVEHAVALVTGANRGIGRAIVERLLAAGVKKLYAAGRDAAALSAVVSLDPKRVVALVVDVTDAGQVDAAVARAGDVTLLVNNAGVADFGDALSAPHALVERNFSTNFYGVLAMAQGFAPVIERNGGGGIANLLSIVAVAAMPGAAGYSASKAAAHSLTQSLRGSLKAKEIAVFGIFPGPVDTDMAASLDMAKTSPADVAEAIVAGIAAGEEDIFPDATSRQIGAIWRKDPKAAEAQFAEH</sequence>
<comment type="similarity">
    <text evidence="1 3">Belongs to the short-chain dehydrogenases/reductases (SDR) family.</text>
</comment>
<keyword evidence="2" id="KW-0560">Oxidoreductase</keyword>
<dbReference type="Proteomes" id="UP001196068">
    <property type="component" value="Unassembled WGS sequence"/>
</dbReference>
<proteinExistence type="inferred from homology"/>
<dbReference type="SMART" id="SM00822">
    <property type="entry name" value="PKS_KR"/>
    <property type="match status" value="1"/>
</dbReference>